<organism evidence="3 4">
    <name type="scientific">Bemisia tabaci</name>
    <name type="common">Sweetpotato whitefly</name>
    <name type="synonym">Aleurodes tabaci</name>
    <dbReference type="NCBI Taxonomy" id="7038"/>
    <lineage>
        <taxon>Eukaryota</taxon>
        <taxon>Metazoa</taxon>
        <taxon>Ecdysozoa</taxon>
        <taxon>Arthropoda</taxon>
        <taxon>Hexapoda</taxon>
        <taxon>Insecta</taxon>
        <taxon>Pterygota</taxon>
        <taxon>Neoptera</taxon>
        <taxon>Paraneoptera</taxon>
        <taxon>Hemiptera</taxon>
        <taxon>Sternorrhyncha</taxon>
        <taxon>Aleyrodoidea</taxon>
        <taxon>Aleyrodidae</taxon>
        <taxon>Aleyrodinae</taxon>
        <taxon>Bemisia</taxon>
    </lineage>
</organism>
<dbReference type="EMBL" id="OU963865">
    <property type="protein sequence ID" value="CAH0769935.1"/>
    <property type="molecule type" value="Genomic_DNA"/>
</dbReference>
<evidence type="ECO:0000256" key="1">
    <source>
        <dbReference type="SAM" id="MobiDB-lite"/>
    </source>
</evidence>
<evidence type="ECO:0000313" key="3">
    <source>
        <dbReference type="EMBL" id="CAH0769935.1"/>
    </source>
</evidence>
<keyword evidence="4" id="KW-1185">Reference proteome</keyword>
<dbReference type="AlphaFoldDB" id="A0A9P0G211"/>
<proteinExistence type="predicted"/>
<dbReference type="Proteomes" id="UP001152759">
    <property type="component" value="Chromosome 4"/>
</dbReference>
<feature type="signal peptide" evidence="2">
    <location>
        <begin position="1"/>
        <end position="28"/>
    </location>
</feature>
<feature type="compositionally biased region" description="Pro residues" evidence="1">
    <location>
        <begin position="227"/>
        <end position="239"/>
    </location>
</feature>
<evidence type="ECO:0000313" key="4">
    <source>
        <dbReference type="Proteomes" id="UP001152759"/>
    </source>
</evidence>
<feature type="chain" id="PRO_5040179505" evidence="2">
    <location>
        <begin position="29"/>
        <end position="287"/>
    </location>
</feature>
<sequence length="287" mass="32152">MVNPYGERTITIASAAFIILTLVSTAHAPPSPSTRLLRSVSDKVMRTFSGGSNLLKQIRNSARWEQSQQFREPCLRDCPLRGGDLIVGKDGTLFFALDERWVVYMEVIDTKKKQATFRRVSVGSSYGGTLVKRIDNFPFGGSKGIALAMVFVDRIVPYHHKSCNQAHYMAYFTQGEVRSVQGRSNLSKDCPLHRKAFENMRNYDISANTFYLLKGDRSVVRPSDFPSAPPPIPSNPPSPLSSFTGGGQPRLTSPTRRTNVQESSTNRHRRSVSDPTNNNSRFKNFSW</sequence>
<name>A0A9P0G211_BEMTA</name>
<feature type="compositionally biased region" description="Polar residues" evidence="1">
    <location>
        <begin position="250"/>
        <end position="264"/>
    </location>
</feature>
<keyword evidence="2" id="KW-0732">Signal</keyword>
<protein>
    <submittedName>
        <fullName evidence="3">Uncharacterized protein</fullName>
    </submittedName>
</protein>
<feature type="compositionally biased region" description="Polar residues" evidence="1">
    <location>
        <begin position="273"/>
        <end position="287"/>
    </location>
</feature>
<evidence type="ECO:0000256" key="2">
    <source>
        <dbReference type="SAM" id="SignalP"/>
    </source>
</evidence>
<reference evidence="3" key="1">
    <citation type="submission" date="2021-12" db="EMBL/GenBank/DDBJ databases">
        <authorList>
            <person name="King R."/>
        </authorList>
    </citation>
    <scope>NUCLEOTIDE SEQUENCE</scope>
</reference>
<accession>A0A9P0G211</accession>
<feature type="region of interest" description="Disordered" evidence="1">
    <location>
        <begin position="222"/>
        <end position="287"/>
    </location>
</feature>
<gene>
    <name evidence="3" type="ORF">BEMITA_LOCUS6860</name>
</gene>